<dbReference type="WBParaSite" id="Hba_14345">
    <property type="protein sequence ID" value="Hba_14345"/>
    <property type="gene ID" value="Hba_14345"/>
</dbReference>
<accession>A0A1I7XA76</accession>
<keyword evidence="1" id="KW-0472">Membrane</keyword>
<evidence type="ECO:0000313" key="3">
    <source>
        <dbReference type="WBParaSite" id="Hba_14345"/>
    </source>
</evidence>
<organism evidence="2 3">
    <name type="scientific">Heterorhabditis bacteriophora</name>
    <name type="common">Entomopathogenic nematode worm</name>
    <dbReference type="NCBI Taxonomy" id="37862"/>
    <lineage>
        <taxon>Eukaryota</taxon>
        <taxon>Metazoa</taxon>
        <taxon>Ecdysozoa</taxon>
        <taxon>Nematoda</taxon>
        <taxon>Chromadorea</taxon>
        <taxon>Rhabditida</taxon>
        <taxon>Rhabditina</taxon>
        <taxon>Rhabditomorpha</taxon>
        <taxon>Strongyloidea</taxon>
        <taxon>Heterorhabditidae</taxon>
        <taxon>Heterorhabditis</taxon>
    </lineage>
</organism>
<reference evidence="3" key="1">
    <citation type="submission" date="2016-11" db="UniProtKB">
        <authorList>
            <consortium name="WormBaseParasite"/>
        </authorList>
    </citation>
    <scope>IDENTIFICATION</scope>
</reference>
<evidence type="ECO:0000313" key="2">
    <source>
        <dbReference type="Proteomes" id="UP000095283"/>
    </source>
</evidence>
<dbReference type="AlphaFoldDB" id="A0A1I7XA76"/>
<feature type="transmembrane region" description="Helical" evidence="1">
    <location>
        <begin position="70"/>
        <end position="91"/>
    </location>
</feature>
<keyword evidence="2" id="KW-1185">Reference proteome</keyword>
<sequence length="92" mass="10715">MNNLYIKFKYKTKSIRFFIGCLLKYLFIRVKLSVHTCAFSSSLFRMMVTSLFSSASLQNSGERIKFTISLFFNIIIAFTSLFTLFQIISLIN</sequence>
<evidence type="ECO:0000256" key="1">
    <source>
        <dbReference type="SAM" id="Phobius"/>
    </source>
</evidence>
<keyword evidence="1" id="KW-0812">Transmembrane</keyword>
<protein>
    <submittedName>
        <fullName evidence="3">DUF2970 domain-containing protein</fullName>
    </submittedName>
</protein>
<proteinExistence type="predicted"/>
<keyword evidence="1" id="KW-1133">Transmembrane helix</keyword>
<dbReference type="Proteomes" id="UP000095283">
    <property type="component" value="Unplaced"/>
</dbReference>
<name>A0A1I7XA76_HETBA</name>